<name>A0A9W8E4E6_9FUNG</name>
<accession>A0A9W8E4E6</accession>
<evidence type="ECO:0000256" key="1">
    <source>
        <dbReference type="ARBA" id="ARBA00004123"/>
    </source>
</evidence>
<evidence type="ECO:0000256" key="3">
    <source>
        <dbReference type="ARBA" id="ARBA00022763"/>
    </source>
</evidence>
<feature type="region of interest" description="Disordered" evidence="8">
    <location>
        <begin position="1"/>
        <end position="60"/>
    </location>
</feature>
<dbReference type="GO" id="GO:0031298">
    <property type="term" value="C:replication fork protection complex"/>
    <property type="evidence" value="ECO:0007669"/>
    <property type="project" value="TreeGrafter"/>
</dbReference>
<evidence type="ECO:0000256" key="2">
    <source>
        <dbReference type="ARBA" id="ARBA00006075"/>
    </source>
</evidence>
<evidence type="ECO:0000256" key="4">
    <source>
        <dbReference type="ARBA" id="ARBA00023242"/>
    </source>
</evidence>
<dbReference type="GO" id="GO:0043111">
    <property type="term" value="P:replication fork arrest"/>
    <property type="evidence" value="ECO:0007669"/>
    <property type="project" value="TreeGrafter"/>
</dbReference>
<proteinExistence type="inferred from homology"/>
<keyword evidence="3 6" id="KW-0227">DNA damage</keyword>
<evidence type="ECO:0000259" key="9">
    <source>
        <dbReference type="Pfam" id="PF07962"/>
    </source>
</evidence>
<evidence type="ECO:0000256" key="6">
    <source>
        <dbReference type="RuleBase" id="RU366049"/>
    </source>
</evidence>
<keyword evidence="11" id="KW-1185">Reference proteome</keyword>
<feature type="coiled-coil region" evidence="7">
    <location>
        <begin position="214"/>
        <end position="241"/>
    </location>
</feature>
<sequence length="254" mass="28694">MNAPKTFASRPHSSPQPWSREAQQVQQPAPSTVTTSSSAATTSTAKVRPPALDSEAADLDQIKPTRKRRVVAKLDATRLLSPEGLVHLKTKGPLLKLYGQGHEAADLAKLMQFYQLWAHRLFPKLAFPEFIAQAEKVCTQKRLRVHLDEWRKPAPEPEPEFLLHSPTTDDITPSHGITLDQSNIHDNDTPNELWNNTTAANEPSTQTNLDQTTVDRIEMNRQRALERLAENQRRLEQIALQDENFDVFSDEENP</sequence>
<dbReference type="InterPro" id="IPR012923">
    <property type="entry name" value="Csm3"/>
</dbReference>
<keyword evidence="4 6" id="KW-0539">Nucleus</keyword>
<reference evidence="10" key="1">
    <citation type="submission" date="2022-07" db="EMBL/GenBank/DDBJ databases">
        <title>Phylogenomic reconstructions and comparative analyses of Kickxellomycotina fungi.</title>
        <authorList>
            <person name="Reynolds N.K."/>
            <person name="Stajich J.E."/>
            <person name="Barry K."/>
            <person name="Grigoriev I.V."/>
            <person name="Crous P."/>
            <person name="Smith M.E."/>
        </authorList>
    </citation>
    <scope>NUCLEOTIDE SEQUENCE</scope>
    <source>
        <strain evidence="10">RSA 1196</strain>
    </source>
</reference>
<feature type="compositionally biased region" description="Polar residues" evidence="8">
    <location>
        <begin position="11"/>
        <end position="30"/>
    </location>
</feature>
<gene>
    <name evidence="10" type="primary">CSM3</name>
    <name evidence="10" type="ORF">IWQ62_000969</name>
</gene>
<dbReference type="Pfam" id="PF07962">
    <property type="entry name" value="Swi3"/>
    <property type="match status" value="1"/>
</dbReference>
<evidence type="ECO:0000256" key="8">
    <source>
        <dbReference type="SAM" id="MobiDB-lite"/>
    </source>
</evidence>
<evidence type="ECO:0000256" key="7">
    <source>
        <dbReference type="SAM" id="Coils"/>
    </source>
</evidence>
<dbReference type="Proteomes" id="UP001150925">
    <property type="component" value="Unassembled WGS sequence"/>
</dbReference>
<evidence type="ECO:0000313" key="10">
    <source>
        <dbReference type="EMBL" id="KAJ1968881.1"/>
    </source>
</evidence>
<keyword evidence="7" id="KW-0175">Coiled coil</keyword>
<keyword evidence="5 6" id="KW-0131">Cell cycle</keyword>
<comment type="function">
    <text evidence="6">Plays an important role in the control of DNA replication and the maintenance of replication fork stability.</text>
</comment>
<feature type="compositionally biased region" description="Low complexity" evidence="8">
    <location>
        <begin position="31"/>
        <end position="45"/>
    </location>
</feature>
<dbReference type="GO" id="GO:0006974">
    <property type="term" value="P:DNA damage response"/>
    <property type="evidence" value="ECO:0007669"/>
    <property type="project" value="UniProtKB-KW"/>
</dbReference>
<comment type="similarity">
    <text evidence="2 6">Belongs to the CSM3 family.</text>
</comment>
<protein>
    <recommendedName>
        <fullName evidence="6">Chromosome segregation in meiosis protein</fullName>
    </recommendedName>
</protein>
<dbReference type="AlphaFoldDB" id="A0A9W8E4E6"/>
<evidence type="ECO:0000256" key="5">
    <source>
        <dbReference type="ARBA" id="ARBA00023306"/>
    </source>
</evidence>
<dbReference type="PANTHER" id="PTHR13220">
    <property type="entry name" value="TIMELESS INTERACTING-RELATED"/>
    <property type="match status" value="1"/>
</dbReference>
<dbReference type="OrthoDB" id="437078at2759"/>
<dbReference type="PANTHER" id="PTHR13220:SF11">
    <property type="entry name" value="TIMELESS-INTERACTING PROTEIN"/>
    <property type="match status" value="1"/>
</dbReference>
<feature type="domain" description="Chromosome segregation in meiosis protein 3" evidence="9">
    <location>
        <begin position="73"/>
        <end position="152"/>
    </location>
</feature>
<organism evidence="10 11">
    <name type="scientific">Dispira parvispora</name>
    <dbReference type="NCBI Taxonomy" id="1520584"/>
    <lineage>
        <taxon>Eukaryota</taxon>
        <taxon>Fungi</taxon>
        <taxon>Fungi incertae sedis</taxon>
        <taxon>Zoopagomycota</taxon>
        <taxon>Kickxellomycotina</taxon>
        <taxon>Dimargaritomycetes</taxon>
        <taxon>Dimargaritales</taxon>
        <taxon>Dimargaritaceae</taxon>
        <taxon>Dispira</taxon>
    </lineage>
</organism>
<dbReference type="EMBL" id="JANBPY010000124">
    <property type="protein sequence ID" value="KAJ1968881.1"/>
    <property type="molecule type" value="Genomic_DNA"/>
</dbReference>
<comment type="subcellular location">
    <subcellularLocation>
        <location evidence="1 6">Nucleus</location>
    </subcellularLocation>
</comment>
<dbReference type="GO" id="GO:0031297">
    <property type="term" value="P:replication fork processing"/>
    <property type="evidence" value="ECO:0007669"/>
    <property type="project" value="UniProtKB-UniRule"/>
</dbReference>
<dbReference type="GO" id="GO:0003677">
    <property type="term" value="F:DNA binding"/>
    <property type="evidence" value="ECO:0007669"/>
    <property type="project" value="TreeGrafter"/>
</dbReference>
<evidence type="ECO:0000313" key="11">
    <source>
        <dbReference type="Proteomes" id="UP001150925"/>
    </source>
</evidence>
<comment type="caution">
    <text evidence="10">The sequence shown here is derived from an EMBL/GenBank/DDBJ whole genome shotgun (WGS) entry which is preliminary data.</text>
</comment>
<dbReference type="InterPro" id="IPR040038">
    <property type="entry name" value="TIPIN/Csm3/Swi3"/>
</dbReference>
<dbReference type="GO" id="GO:0000076">
    <property type="term" value="P:DNA replication checkpoint signaling"/>
    <property type="evidence" value="ECO:0007669"/>
    <property type="project" value="UniProtKB-UniRule"/>
</dbReference>